<organism evidence="2 3">
    <name type="scientific">Thraustotheca clavata</name>
    <dbReference type="NCBI Taxonomy" id="74557"/>
    <lineage>
        <taxon>Eukaryota</taxon>
        <taxon>Sar</taxon>
        <taxon>Stramenopiles</taxon>
        <taxon>Oomycota</taxon>
        <taxon>Saprolegniomycetes</taxon>
        <taxon>Saprolegniales</taxon>
        <taxon>Achlyaceae</taxon>
        <taxon>Thraustotheca</taxon>
    </lineage>
</organism>
<proteinExistence type="predicted"/>
<dbReference type="AlphaFoldDB" id="A0A1W0A1S3"/>
<evidence type="ECO:0000259" key="1">
    <source>
        <dbReference type="Pfam" id="PF12937"/>
    </source>
</evidence>
<evidence type="ECO:0000313" key="2">
    <source>
        <dbReference type="EMBL" id="OQS04208.1"/>
    </source>
</evidence>
<keyword evidence="3" id="KW-1185">Reference proteome</keyword>
<dbReference type="Pfam" id="PF12937">
    <property type="entry name" value="F-box-like"/>
    <property type="match status" value="1"/>
</dbReference>
<evidence type="ECO:0000313" key="3">
    <source>
        <dbReference type="Proteomes" id="UP000243217"/>
    </source>
</evidence>
<dbReference type="SUPFAM" id="SSF81383">
    <property type="entry name" value="F-box domain"/>
    <property type="match status" value="1"/>
</dbReference>
<gene>
    <name evidence="2" type="ORF">THRCLA_03547</name>
</gene>
<reference evidence="2 3" key="1">
    <citation type="journal article" date="2014" name="Genome Biol. Evol.">
        <title>The secreted proteins of Achlya hypogyna and Thraustotheca clavata identify the ancestral oomycete secretome and reveal gene acquisitions by horizontal gene transfer.</title>
        <authorList>
            <person name="Misner I."/>
            <person name="Blouin N."/>
            <person name="Leonard G."/>
            <person name="Richards T.A."/>
            <person name="Lane C.E."/>
        </authorList>
    </citation>
    <scope>NUCLEOTIDE SEQUENCE [LARGE SCALE GENOMIC DNA]</scope>
    <source>
        <strain evidence="2 3">ATCC 34112</strain>
    </source>
</reference>
<name>A0A1W0A1S3_9STRA</name>
<protein>
    <submittedName>
        <fullName evidence="2">F-box protein</fullName>
    </submittedName>
</protein>
<accession>A0A1W0A1S3</accession>
<dbReference type="Proteomes" id="UP000243217">
    <property type="component" value="Unassembled WGS sequence"/>
</dbReference>
<feature type="domain" description="F-box" evidence="1">
    <location>
        <begin position="204"/>
        <end position="237"/>
    </location>
</feature>
<dbReference type="InterPro" id="IPR001810">
    <property type="entry name" value="F-box_dom"/>
</dbReference>
<dbReference type="Gene3D" id="1.20.1280.50">
    <property type="match status" value="1"/>
</dbReference>
<comment type="caution">
    <text evidence="2">The sequence shown here is derived from an EMBL/GenBank/DDBJ whole genome shotgun (WGS) entry which is preliminary data.</text>
</comment>
<dbReference type="OrthoDB" id="2095648at2759"/>
<dbReference type="EMBL" id="JNBS01000662">
    <property type="protein sequence ID" value="OQS04208.1"/>
    <property type="molecule type" value="Genomic_DNA"/>
</dbReference>
<sequence>MDQHWFVRWNRLEIRHRSLQMRRYINVGPRTEPRLLLDDYLQEHARMQRLATHELREMREHQYHPIMMRHYPYIGAPELLTQGEQERQEEYSHRRRAVSLDVNLHKQINVIRQDTFDKFKDVKEDSYQAPPTAYKPHGNEEPLVLQKRFVLEKIGILQQMKKKLKSIPTHQHWSTNLVLNRQCIDKPAKMNGGLIALHGLEELVLAFLDAKNLLSCTMVCVRWSQLCRQDMLWEKLLVSPCEGYPLRQLLACPPSIPAIQVFMLFHTSGLANGPLFVNQEFVTDESSELYFKPTAEPLITTPSARHRDLSTLLETTCVGSVHVSRLFANRSQRAAALSCPSDVLHIHGPTCQTLKTWLSKHTPLRPDVLRSFCFQLLHGCIALDEADLVHTDMLLKHILVFTNEAQPDSMPLLRIDGHGALERKTKSYDHESAVWSLIFTAPNREENRWKNLLCSYLYCILDICLEGRLANLRQQSLMHCLVMDRQNMPRDFRSLVEYGAYLLYNNKSMENLLHHPYLAKAEWDNADWLRELHPPRDQSTYLENILSWYGTHPLTPTINVNSIPIPVSNVGPEYLTAAVCERSLLRNRFTAIQAPSYATSYWMQALASSQSSTLVRLDLSSLELSSSTILQGLSLLPHITDLKLPKAMLRESNIERFVIAFSNSLLPALETVEDAFLNAVCRMEDSYRKQLDMVEFLLRPTRAS</sequence>
<dbReference type="InterPro" id="IPR036047">
    <property type="entry name" value="F-box-like_dom_sf"/>
</dbReference>